<keyword evidence="1" id="KW-0233">DNA recombination</keyword>
<dbReference type="Proteomes" id="UP001215598">
    <property type="component" value="Unassembled WGS sequence"/>
</dbReference>
<dbReference type="EMBL" id="JARKIB010000035">
    <property type="protein sequence ID" value="KAJ7761355.1"/>
    <property type="molecule type" value="Genomic_DNA"/>
</dbReference>
<name>A0AAD7JF43_9AGAR</name>
<evidence type="ECO:0000256" key="1">
    <source>
        <dbReference type="ARBA" id="ARBA00023172"/>
    </source>
</evidence>
<gene>
    <name evidence="3" type="ORF">B0H16DRAFT_1312277</name>
    <name evidence="4" type="ORF">B0H16DRAFT_1312284</name>
</gene>
<dbReference type="Gene3D" id="1.10.443.10">
    <property type="entry name" value="Intergrase catalytic core"/>
    <property type="match status" value="1"/>
</dbReference>
<sequence>MPKAASTPTTQSTALYAISIGKKRGLLAQSGAATLENIQALQQTGLTLHSKAALTTKKYGQSIASARKWLGAAITESQLAAKKGKSKAASVDDDSDSDSSNDDAYKKALDHTPNEHSPKVLSLYLSYKIFHQGRKIGSADIPRAAFKDVWEKSDGSTYRGRWHYNVNNQRWEGNPVESSEVEDIYKAIKNKCGANGGERTHSLAMSKENMAQIIMWSDKVCLPTTYFSEAKTAQERSLRTKHLMFKAFSSTGWTTWTRNFELIKLREGDLTFDLEDPQAFNMPYFELRLNNRKGWQKKIKIYYPGGKYKVCSQPDLPACDAYHWLPLWRKYLQEVVYCRALTPDDYIFPAIGANGVVQVGEHVSHDDVQKLIKEFTAGAKLSQANGNFTTHCFRRGGAQYRFMFAPVGRRWTLRQLCSFCHKTLPPWRWWGGWADGEHRDTLIKYLLDELGTYEDDYSGMLLPNQPNSDRSLLGEGSSLTAATTGQLNLMHQALSADIRTVSGALTNLVEVFSKATVHTGMIYFCSMSASNVHQDLSLPQTHPIIPIEIPTNTSDLASHPSSSYIVPSFSTASAITPTQTAQPPYLVVPDIPITLPDGSRSPSRDSWKYAVLHWLEGDVAHGLHTPLKDWPKEWFTGPNKRFAMKCHSRMVIAVEFITRYVCCGIA</sequence>
<keyword evidence="5" id="KW-1185">Reference proteome</keyword>
<comment type="caution">
    <text evidence="3">The sequence shown here is derived from an EMBL/GenBank/DDBJ whole genome shotgun (WGS) entry which is preliminary data.</text>
</comment>
<evidence type="ECO:0000313" key="5">
    <source>
        <dbReference type="Proteomes" id="UP001215598"/>
    </source>
</evidence>
<reference evidence="3" key="1">
    <citation type="submission" date="2023-03" db="EMBL/GenBank/DDBJ databases">
        <title>Massive genome expansion in bonnet fungi (Mycena s.s.) driven by repeated elements and novel gene families across ecological guilds.</title>
        <authorList>
            <consortium name="Lawrence Berkeley National Laboratory"/>
            <person name="Harder C.B."/>
            <person name="Miyauchi S."/>
            <person name="Viragh M."/>
            <person name="Kuo A."/>
            <person name="Thoen E."/>
            <person name="Andreopoulos B."/>
            <person name="Lu D."/>
            <person name="Skrede I."/>
            <person name="Drula E."/>
            <person name="Henrissat B."/>
            <person name="Morin E."/>
            <person name="Kohler A."/>
            <person name="Barry K."/>
            <person name="LaButti K."/>
            <person name="Morin E."/>
            <person name="Salamov A."/>
            <person name="Lipzen A."/>
            <person name="Mereny Z."/>
            <person name="Hegedus B."/>
            <person name="Baldrian P."/>
            <person name="Stursova M."/>
            <person name="Weitz H."/>
            <person name="Taylor A."/>
            <person name="Grigoriev I.V."/>
            <person name="Nagy L.G."/>
            <person name="Martin F."/>
            <person name="Kauserud H."/>
        </authorList>
    </citation>
    <scope>NUCLEOTIDE SEQUENCE</scope>
    <source>
        <strain evidence="3">CBHHK182m</strain>
    </source>
</reference>
<dbReference type="GO" id="GO:0006310">
    <property type="term" value="P:DNA recombination"/>
    <property type="evidence" value="ECO:0007669"/>
    <property type="project" value="UniProtKB-KW"/>
</dbReference>
<dbReference type="GO" id="GO:0015074">
    <property type="term" value="P:DNA integration"/>
    <property type="evidence" value="ECO:0007669"/>
    <property type="project" value="InterPro"/>
</dbReference>
<dbReference type="GO" id="GO:0003677">
    <property type="term" value="F:DNA binding"/>
    <property type="evidence" value="ECO:0007669"/>
    <property type="project" value="InterPro"/>
</dbReference>
<evidence type="ECO:0000256" key="2">
    <source>
        <dbReference type="SAM" id="MobiDB-lite"/>
    </source>
</evidence>
<dbReference type="AlphaFoldDB" id="A0AAD7JF43"/>
<feature type="compositionally biased region" description="Acidic residues" evidence="2">
    <location>
        <begin position="91"/>
        <end position="101"/>
    </location>
</feature>
<protein>
    <submittedName>
        <fullName evidence="3">Uncharacterized protein</fullName>
    </submittedName>
</protein>
<evidence type="ECO:0000313" key="4">
    <source>
        <dbReference type="EMBL" id="KAJ7761355.1"/>
    </source>
</evidence>
<organism evidence="3 5">
    <name type="scientific">Mycena metata</name>
    <dbReference type="NCBI Taxonomy" id="1033252"/>
    <lineage>
        <taxon>Eukaryota</taxon>
        <taxon>Fungi</taxon>
        <taxon>Dikarya</taxon>
        <taxon>Basidiomycota</taxon>
        <taxon>Agaricomycotina</taxon>
        <taxon>Agaricomycetes</taxon>
        <taxon>Agaricomycetidae</taxon>
        <taxon>Agaricales</taxon>
        <taxon>Marasmiineae</taxon>
        <taxon>Mycenaceae</taxon>
        <taxon>Mycena</taxon>
    </lineage>
</organism>
<accession>A0AAD7JF43</accession>
<feature type="region of interest" description="Disordered" evidence="2">
    <location>
        <begin position="83"/>
        <end position="114"/>
    </location>
</feature>
<dbReference type="InterPro" id="IPR011010">
    <property type="entry name" value="DNA_brk_join_enz"/>
</dbReference>
<proteinExistence type="predicted"/>
<dbReference type="EMBL" id="JARKIB010000035">
    <property type="protein sequence ID" value="KAJ7761353.1"/>
    <property type="molecule type" value="Genomic_DNA"/>
</dbReference>
<feature type="compositionally biased region" description="Basic and acidic residues" evidence="2">
    <location>
        <begin position="103"/>
        <end position="114"/>
    </location>
</feature>
<evidence type="ECO:0000313" key="3">
    <source>
        <dbReference type="EMBL" id="KAJ7761353.1"/>
    </source>
</evidence>
<dbReference type="SUPFAM" id="SSF56349">
    <property type="entry name" value="DNA breaking-rejoining enzymes"/>
    <property type="match status" value="1"/>
</dbReference>
<dbReference type="InterPro" id="IPR013762">
    <property type="entry name" value="Integrase-like_cat_sf"/>
</dbReference>